<evidence type="ECO:0000313" key="9">
    <source>
        <dbReference type="EMBL" id="TNM38513.1"/>
    </source>
</evidence>
<dbReference type="GO" id="GO:0016491">
    <property type="term" value="F:oxidoreductase activity"/>
    <property type="evidence" value="ECO:0007669"/>
    <property type="project" value="UniProtKB-KW"/>
</dbReference>
<dbReference type="InterPro" id="IPR036683">
    <property type="entry name" value="CO_DH_flav_C_dom_sf"/>
</dbReference>
<dbReference type="InterPro" id="IPR016166">
    <property type="entry name" value="FAD-bd_PCMH"/>
</dbReference>
<dbReference type="GO" id="GO:0051537">
    <property type="term" value="F:2 iron, 2 sulfur cluster binding"/>
    <property type="evidence" value="ECO:0007669"/>
    <property type="project" value="InterPro"/>
</dbReference>
<evidence type="ECO:0000256" key="4">
    <source>
        <dbReference type="ARBA" id="ARBA00023002"/>
    </source>
</evidence>
<dbReference type="Gene3D" id="3.10.20.30">
    <property type="match status" value="1"/>
</dbReference>
<keyword evidence="1" id="KW-0285">Flavoprotein</keyword>
<dbReference type="Gene3D" id="1.10.150.120">
    <property type="entry name" value="[2Fe-2S]-binding domain"/>
    <property type="match status" value="1"/>
</dbReference>
<name>A0A5C4VRK5_9ACTN</name>
<accession>A0A5C4VRK5</accession>
<comment type="caution">
    <text evidence="9">The sequence shown here is derived from an EMBL/GenBank/DDBJ whole genome shotgun (WGS) entry which is preliminary data.</text>
</comment>
<dbReference type="InterPro" id="IPR036884">
    <property type="entry name" value="2Fe-2S-bd_dom_sf"/>
</dbReference>
<keyword evidence="3" id="KW-0274">FAD</keyword>
<dbReference type="InterPro" id="IPR005107">
    <property type="entry name" value="CO_DH_flav_C"/>
</dbReference>
<proteinExistence type="predicted"/>
<dbReference type="InterPro" id="IPR012175">
    <property type="entry name" value="Xanth_DH_ssu_bac"/>
</dbReference>
<dbReference type="InterPro" id="IPR002888">
    <property type="entry name" value="2Fe-2S-bd"/>
</dbReference>
<dbReference type="PROSITE" id="PS51085">
    <property type="entry name" value="2FE2S_FER_2"/>
    <property type="match status" value="1"/>
</dbReference>
<evidence type="ECO:0000256" key="5">
    <source>
        <dbReference type="ARBA" id="ARBA00023004"/>
    </source>
</evidence>
<dbReference type="GO" id="GO:0071949">
    <property type="term" value="F:FAD binding"/>
    <property type="evidence" value="ECO:0007669"/>
    <property type="project" value="InterPro"/>
</dbReference>
<dbReference type="SUPFAM" id="SSF54292">
    <property type="entry name" value="2Fe-2S ferredoxin-like"/>
    <property type="match status" value="1"/>
</dbReference>
<dbReference type="AlphaFoldDB" id="A0A5C4VRK5"/>
<evidence type="ECO:0000256" key="3">
    <source>
        <dbReference type="ARBA" id="ARBA00022827"/>
    </source>
</evidence>
<dbReference type="EMBL" id="VDMP01000025">
    <property type="protein sequence ID" value="TNM38513.1"/>
    <property type="molecule type" value="Genomic_DNA"/>
</dbReference>
<keyword evidence="10" id="KW-1185">Reference proteome</keyword>
<dbReference type="InterPro" id="IPR002346">
    <property type="entry name" value="Mopterin_DH_FAD-bd"/>
</dbReference>
<dbReference type="InterPro" id="IPR036010">
    <property type="entry name" value="2Fe-2S_ferredoxin-like_sf"/>
</dbReference>
<dbReference type="InterPro" id="IPR036318">
    <property type="entry name" value="FAD-bd_PCMH-like_sf"/>
</dbReference>
<dbReference type="Pfam" id="PF00941">
    <property type="entry name" value="FAD_binding_5"/>
    <property type="match status" value="1"/>
</dbReference>
<evidence type="ECO:0000256" key="1">
    <source>
        <dbReference type="ARBA" id="ARBA00022630"/>
    </source>
</evidence>
<dbReference type="Proteomes" id="UP000313231">
    <property type="component" value="Unassembled WGS sequence"/>
</dbReference>
<evidence type="ECO:0000313" key="10">
    <source>
        <dbReference type="Proteomes" id="UP000313231"/>
    </source>
</evidence>
<evidence type="ECO:0000259" key="8">
    <source>
        <dbReference type="PROSITE" id="PS51387"/>
    </source>
</evidence>
<dbReference type="InterPro" id="IPR016169">
    <property type="entry name" value="FAD-bd_PCMH_sub2"/>
</dbReference>
<dbReference type="Gene3D" id="3.30.390.50">
    <property type="entry name" value="CO dehydrogenase flavoprotein, C-terminal domain"/>
    <property type="match status" value="1"/>
</dbReference>
<evidence type="ECO:0000259" key="7">
    <source>
        <dbReference type="PROSITE" id="PS51085"/>
    </source>
</evidence>
<dbReference type="InterPro" id="IPR012675">
    <property type="entry name" value="Beta-grasp_dom_sf"/>
</dbReference>
<reference evidence="9 10" key="1">
    <citation type="journal article" date="2016" name="Int. J. Syst. Evol. Microbiol.">
        <title>Nocardioides albidus sp. nov., an actinobacterium isolated from garden soil.</title>
        <authorList>
            <person name="Singh H."/>
            <person name="Du J."/>
            <person name="Trinh H."/>
            <person name="Won K."/>
            <person name="Yang J.E."/>
            <person name="Yin C."/>
            <person name="Kook M."/>
            <person name="Yi T.H."/>
        </authorList>
    </citation>
    <scope>NUCLEOTIDE SEQUENCE [LARGE SCALE GENOMIC DNA]</scope>
    <source>
        <strain evidence="9 10">CCTCC AB 2015297</strain>
    </source>
</reference>
<dbReference type="InterPro" id="IPR006058">
    <property type="entry name" value="2Fe2S_fd_BS"/>
</dbReference>
<keyword evidence="2" id="KW-0479">Metal-binding</keyword>
<dbReference type="InterPro" id="IPR016167">
    <property type="entry name" value="FAD-bd_PCMH_sub1"/>
</dbReference>
<dbReference type="PIRSF" id="PIRSF036557">
    <property type="entry name" value="XdhA_RC"/>
    <property type="match status" value="1"/>
</dbReference>
<feature type="domain" description="2Fe-2S ferredoxin-type" evidence="7">
    <location>
        <begin position="19"/>
        <end position="102"/>
    </location>
</feature>
<evidence type="ECO:0000256" key="6">
    <source>
        <dbReference type="SAM" id="MobiDB-lite"/>
    </source>
</evidence>
<evidence type="ECO:0000256" key="2">
    <source>
        <dbReference type="ARBA" id="ARBA00022723"/>
    </source>
</evidence>
<organism evidence="9 10">
    <name type="scientific">Nocardioides albidus</name>
    <dbReference type="NCBI Taxonomy" id="1517589"/>
    <lineage>
        <taxon>Bacteria</taxon>
        <taxon>Bacillati</taxon>
        <taxon>Actinomycetota</taxon>
        <taxon>Actinomycetes</taxon>
        <taxon>Propionibacteriales</taxon>
        <taxon>Nocardioidaceae</taxon>
        <taxon>Nocardioides</taxon>
    </lineage>
</organism>
<keyword evidence="5" id="KW-0408">Iron</keyword>
<dbReference type="SUPFAM" id="SSF56176">
    <property type="entry name" value="FAD-binding/transporter-associated domain-like"/>
    <property type="match status" value="1"/>
</dbReference>
<dbReference type="Pfam" id="PF00111">
    <property type="entry name" value="Fer2"/>
    <property type="match status" value="1"/>
</dbReference>
<feature type="domain" description="FAD-binding PCMH-type" evidence="8">
    <location>
        <begin position="207"/>
        <end position="380"/>
    </location>
</feature>
<keyword evidence="4" id="KW-0560">Oxidoreductase</keyword>
<protein>
    <submittedName>
        <fullName evidence="9">2Fe-2S iron-sulfur cluster binding domain-containing protein</fullName>
    </submittedName>
</protein>
<dbReference type="Gene3D" id="3.30.43.10">
    <property type="entry name" value="Uridine Diphospho-n-acetylenolpyruvylglucosamine Reductase, domain 2"/>
    <property type="match status" value="1"/>
</dbReference>
<dbReference type="SUPFAM" id="SSF47741">
    <property type="entry name" value="CO dehydrogenase ISP C-domain like"/>
    <property type="match status" value="1"/>
</dbReference>
<dbReference type="RefSeq" id="WP_139623625.1">
    <property type="nucleotide sequence ID" value="NZ_VDMP01000025.1"/>
</dbReference>
<dbReference type="Gene3D" id="3.30.465.10">
    <property type="match status" value="1"/>
</dbReference>
<dbReference type="SMART" id="SM01092">
    <property type="entry name" value="CO_deh_flav_C"/>
    <property type="match status" value="1"/>
</dbReference>
<feature type="region of interest" description="Disordered" evidence="6">
    <location>
        <begin position="1"/>
        <end position="20"/>
    </location>
</feature>
<dbReference type="Pfam" id="PF03450">
    <property type="entry name" value="CO_deh_flav_C"/>
    <property type="match status" value="1"/>
</dbReference>
<dbReference type="PANTHER" id="PTHR42659:SF2">
    <property type="entry name" value="XANTHINE DEHYDROGENASE SUBUNIT C-RELATED"/>
    <property type="match status" value="1"/>
</dbReference>
<sequence>MSTSTTPASPPAAPAGGTPSVTVNGEVVGLDGVAAHTTTLDWLRERGLTGAKEGCAEGECGACSVLVARPGTSTATEWTALNACLVPVAALDGQEVVTSEGLGRPDALHPVQQEMAVRGGSQCGFCTPGFVCSMAAEFYRPGRADGPCDHEHGPNGFDLHALSGNLCRCTGYRPIRDAAYALGEPSADDPLAARSDAAAPAPRATRLAVDGAEFVRPAGLEDALALLAERPDAQVVAGSTDWGVEVNLRGRRAPLVVAVDRLPELRDLSFGPDVVEIGAALTLTEVERLLAGRVPLLDQLFPQFASRLIRNGATIGGNIGTGSPIGDTPPALLALDAIVVLTSARGERAVPFADYFTGYRQTVRADDELIRAVRLPLPLAPLTAFHKIAKRRFDDISSVAVGYALDVTGGPGGIVRSARIGLGGVAATPLRARATEDTLTGQPWTEETVRRAAAVLAGEGTPMDDHRASASYRSAMLGQSLLRLFHTQEVTA</sequence>
<dbReference type="GO" id="GO:0046872">
    <property type="term" value="F:metal ion binding"/>
    <property type="evidence" value="ECO:0007669"/>
    <property type="project" value="UniProtKB-KW"/>
</dbReference>
<dbReference type="PROSITE" id="PS00197">
    <property type="entry name" value="2FE2S_FER_1"/>
    <property type="match status" value="1"/>
</dbReference>
<dbReference type="OrthoDB" id="9758509at2"/>
<dbReference type="PANTHER" id="PTHR42659">
    <property type="entry name" value="XANTHINE DEHYDROGENASE SUBUNIT C-RELATED"/>
    <property type="match status" value="1"/>
</dbReference>
<dbReference type="InterPro" id="IPR001041">
    <property type="entry name" value="2Fe-2S_ferredoxin-type"/>
</dbReference>
<dbReference type="Pfam" id="PF01799">
    <property type="entry name" value="Fer2_2"/>
    <property type="match status" value="1"/>
</dbReference>
<gene>
    <name evidence="9" type="ORF">FHP29_14825</name>
</gene>
<dbReference type="PROSITE" id="PS51387">
    <property type="entry name" value="FAD_PCMH"/>
    <property type="match status" value="1"/>
</dbReference>
<dbReference type="InterPro" id="IPR051312">
    <property type="entry name" value="Diverse_Substr_Oxidored"/>
</dbReference>
<dbReference type="SUPFAM" id="SSF55447">
    <property type="entry name" value="CO dehydrogenase flavoprotein C-terminal domain-like"/>
    <property type="match status" value="1"/>
</dbReference>